<reference evidence="2 3" key="1">
    <citation type="submission" date="2020-02" db="EMBL/GenBank/DDBJ databases">
        <authorList>
            <person name="Dziuba M."/>
            <person name="Kuznetsov B."/>
            <person name="Mardanov A."/>
            <person name="Ravin N."/>
            <person name="Grouzdev D."/>
        </authorList>
    </citation>
    <scope>NUCLEOTIDE SEQUENCE [LARGE SCALE GENOMIC DNA]</scope>
    <source>
        <strain evidence="2 3">SpK</strain>
    </source>
</reference>
<dbReference type="InterPro" id="IPR057574">
    <property type="entry name" value="nSTAND_NTPase5_dom"/>
</dbReference>
<dbReference type="RefSeq" id="WP_163678470.1">
    <property type="nucleotide sequence ID" value="NZ_JAAIYP010000036.1"/>
</dbReference>
<sequence>MTDKQPSPSRTAMIFVSGKTEETAVLRHLSEVSLRFDPFRIGLFEGWRVAVLNLEECDPDNGLYSPYLKHLTKSSLAESIQNTFRAGEIISEFGTVSVEQLLKIADDIFSPEISLFIGLSTSDDKNLKVGDVVVANTFYSTNSEDISAILDAQAVCGAGTWPRRGKEANAKARAFLEAVDGFPTRTGTSRISAIPGTKLSDFPGGPNYQHTLFIRSICGSSDATHPRAASSAAAFSMELLAHRMGKTDDLHTLHSQLIALSPEAFERVVGAGLSGVLATPFRQAASGRQLSGDVGGGTVRVEAKRYRTGVPSNRDLLGGLDSMAREVPDLSHWVVASTAELPLQAVDELALAAQERQIREVILDWPQAGIPPLAGLLTLGRAEVARQLPELSSALDRLAGRADVLRAGEEVLATLRSMPMGRPLYNPVLPYVPGRNTPRDALDARYRVVPLMHRDKEMKGWLEWARGANRTRSRLLTGDGGMGKTRLLIEVCEALRADGWCTGFLLEGVNSAALQRQLTGSQPFLIVVDYAERRASDIETLCEALRTTRSKVMLVMLARNDGRWREDIVTGGGAAANALDDEDGLQILQLEPAVPLKAEHARAAREDVFFKALQAFGFNDIIPTDHPPDFADPKYDRILLLLLEAWAIAFGQPGSRRTPIQAVLDREQRYLKSLAPDGIPQRTMMEVLAWIYYARDAAIPARRDALKLLKECPSLEGQPTAVIDKLVDIFHDIYPGPHFLNPIQPDLIGHAVMEKYGP</sequence>
<evidence type="ECO:0000259" key="1">
    <source>
        <dbReference type="Pfam" id="PF25199"/>
    </source>
</evidence>
<dbReference type="InterPro" id="IPR027417">
    <property type="entry name" value="P-loop_NTPase"/>
</dbReference>
<gene>
    <name evidence="2" type="ORF">G4223_09600</name>
</gene>
<dbReference type="SUPFAM" id="SSF52540">
    <property type="entry name" value="P-loop containing nucleoside triphosphate hydrolases"/>
    <property type="match status" value="1"/>
</dbReference>
<protein>
    <recommendedName>
        <fullName evidence="1">Novel STAND NTPase 5 domain-containing protein</fullName>
    </recommendedName>
</protein>
<name>A0A7C9QTT3_9PROT</name>
<dbReference type="Pfam" id="PF25199">
    <property type="entry name" value="nSTAND_NTPase5"/>
    <property type="match status" value="1"/>
</dbReference>
<keyword evidence="3" id="KW-1185">Reference proteome</keyword>
<evidence type="ECO:0000313" key="2">
    <source>
        <dbReference type="EMBL" id="NFV80365.1"/>
    </source>
</evidence>
<feature type="domain" description="Novel STAND NTPase 5" evidence="1">
    <location>
        <begin position="468"/>
        <end position="566"/>
    </location>
</feature>
<accession>A0A7C9QTT3</accession>
<dbReference type="Proteomes" id="UP000480684">
    <property type="component" value="Unassembled WGS sequence"/>
</dbReference>
<dbReference type="AlphaFoldDB" id="A0A7C9QTT3"/>
<comment type="caution">
    <text evidence="2">The sequence shown here is derived from an EMBL/GenBank/DDBJ whole genome shotgun (WGS) entry which is preliminary data.</text>
</comment>
<dbReference type="EMBL" id="JAAIYP010000036">
    <property type="protein sequence ID" value="NFV80365.1"/>
    <property type="molecule type" value="Genomic_DNA"/>
</dbReference>
<evidence type="ECO:0000313" key="3">
    <source>
        <dbReference type="Proteomes" id="UP000480684"/>
    </source>
</evidence>
<organism evidence="2 3">
    <name type="scientific">Magnetospirillum aberrantis SpK</name>
    <dbReference type="NCBI Taxonomy" id="908842"/>
    <lineage>
        <taxon>Bacteria</taxon>
        <taxon>Pseudomonadati</taxon>
        <taxon>Pseudomonadota</taxon>
        <taxon>Alphaproteobacteria</taxon>
        <taxon>Rhodospirillales</taxon>
        <taxon>Rhodospirillaceae</taxon>
        <taxon>Magnetospirillum</taxon>
    </lineage>
</organism>
<proteinExistence type="predicted"/>